<dbReference type="EMBL" id="JACCJB010000022">
    <property type="protein sequence ID" value="KAF6218293.1"/>
    <property type="molecule type" value="Genomic_DNA"/>
</dbReference>
<feature type="compositionally biased region" description="Polar residues" evidence="1">
    <location>
        <begin position="232"/>
        <end position="244"/>
    </location>
</feature>
<dbReference type="GeneID" id="59334044"/>
<feature type="compositionally biased region" description="Pro residues" evidence="1">
    <location>
        <begin position="279"/>
        <end position="299"/>
    </location>
</feature>
<feature type="region of interest" description="Disordered" evidence="1">
    <location>
        <begin position="178"/>
        <end position="339"/>
    </location>
</feature>
<reference evidence="2 3" key="1">
    <citation type="journal article" date="2020" name="Genomics">
        <title>Complete, high-quality genomes from long-read metagenomic sequencing of two wolf lichen thalli reveals enigmatic genome architecture.</title>
        <authorList>
            <person name="McKenzie S.K."/>
            <person name="Walston R.F."/>
            <person name="Allen J.L."/>
        </authorList>
    </citation>
    <scope>NUCLEOTIDE SEQUENCE [LARGE SCALE GENOMIC DNA]</scope>
    <source>
        <strain evidence="2">WasteWater1</strain>
    </source>
</reference>
<evidence type="ECO:0000313" key="3">
    <source>
        <dbReference type="Proteomes" id="UP000593566"/>
    </source>
</evidence>
<proteinExistence type="predicted"/>
<dbReference type="RefSeq" id="XP_037147728.1">
    <property type="nucleotide sequence ID" value="XM_037296547.1"/>
</dbReference>
<accession>A0A8H6C7C8</accession>
<feature type="compositionally biased region" description="Polar residues" evidence="1">
    <location>
        <begin position="209"/>
        <end position="220"/>
    </location>
</feature>
<feature type="compositionally biased region" description="Basic and acidic residues" evidence="1">
    <location>
        <begin position="182"/>
        <end position="207"/>
    </location>
</feature>
<comment type="caution">
    <text evidence="2">The sequence shown here is derived from an EMBL/GenBank/DDBJ whole genome shotgun (WGS) entry which is preliminary data.</text>
</comment>
<organism evidence="2 3">
    <name type="scientific">Letharia lupina</name>
    <dbReference type="NCBI Taxonomy" id="560253"/>
    <lineage>
        <taxon>Eukaryota</taxon>
        <taxon>Fungi</taxon>
        <taxon>Dikarya</taxon>
        <taxon>Ascomycota</taxon>
        <taxon>Pezizomycotina</taxon>
        <taxon>Lecanoromycetes</taxon>
        <taxon>OSLEUM clade</taxon>
        <taxon>Lecanoromycetidae</taxon>
        <taxon>Lecanorales</taxon>
        <taxon>Lecanorineae</taxon>
        <taxon>Parmeliaceae</taxon>
        <taxon>Letharia</taxon>
    </lineage>
</organism>
<sequence length="356" mass="39347">MSKDRNTTPTFDARTTANPDSPFVGIPLLFIGIYSNTDVNEEDYRWSFIVYPAKKEGASEEQEYLLLWRLGHGRGNRCRFEAHQGRLRDQENMLGWLVIAEVKNLKELDDTLLSSSPSTTVPENRKSRSLFWVKAMLERLVDAECLKGKAKAFESIETEGREIAQRHTQLGKTMYVPQDNALLDRRPSQGAETGKEAETVGRGKEKNAILQSQQIHSAPSTDDRTSHVRSNHPATSSTGKTVTNLVPEYNTDSDSDAEDNSKDAVEVHRPSSSVGQPSVPSPSTAPPSTPPTSMGPPSKPASSMAPPKLPVSATRGKRRHPAGRDAGTEAPAPGRKYFTMDDLPLVRYDKKGHRVW</sequence>
<gene>
    <name evidence="2" type="ORF">HO133_005639</name>
</gene>
<dbReference type="Proteomes" id="UP000593566">
    <property type="component" value="Unassembled WGS sequence"/>
</dbReference>
<evidence type="ECO:0000313" key="2">
    <source>
        <dbReference type="EMBL" id="KAF6218293.1"/>
    </source>
</evidence>
<dbReference type="AlphaFoldDB" id="A0A8H6C7C8"/>
<feature type="compositionally biased region" description="Basic and acidic residues" evidence="1">
    <location>
        <begin position="259"/>
        <end position="269"/>
    </location>
</feature>
<keyword evidence="3" id="KW-1185">Reference proteome</keyword>
<name>A0A8H6C7C8_9LECA</name>
<dbReference type="InterPro" id="IPR054208">
    <property type="entry name" value="DUF6914"/>
</dbReference>
<dbReference type="Pfam" id="PF21858">
    <property type="entry name" value="DUF6914"/>
    <property type="match status" value="1"/>
</dbReference>
<evidence type="ECO:0000256" key="1">
    <source>
        <dbReference type="SAM" id="MobiDB-lite"/>
    </source>
</evidence>
<protein>
    <submittedName>
        <fullName evidence="2">Uncharacterized protein</fullName>
    </submittedName>
</protein>